<accession>A0A7R9E8D0</accession>
<proteinExistence type="predicted"/>
<reference evidence="1" key="1">
    <citation type="submission" date="2020-11" db="EMBL/GenBank/DDBJ databases">
        <authorList>
            <person name="Tran Van P."/>
        </authorList>
    </citation>
    <scope>NUCLEOTIDE SEQUENCE</scope>
</reference>
<dbReference type="AlphaFoldDB" id="A0A7R9E8D0"/>
<name>A0A7R9E8D0_9NEOP</name>
<dbReference type="EMBL" id="OB793659">
    <property type="protein sequence ID" value="CAD7428194.1"/>
    <property type="molecule type" value="Genomic_DNA"/>
</dbReference>
<sequence length="442" mass="49291">MAEINFETLLGSDNDDGLNDTDFDERPHNQLELDEMSKLETSTEPSEMTSYDQAEAGIENNQIAYPFHVENNVFPTENDIAPDVVHPTKIRTSISPSSALELNTTSSLANYATEAAPCYSPPSPFSCTPMLIILLPTNPRRTITFTILLSFPEATTLLPQLSPEPNPNEIFLRGMLRITQTGSDLVPIMKSDINNLPIKYNTNAHTYGKDQAHLHEYTLKKGHVEKSLDVKSDLPWIDVMECSSLSMMANESNDGNLQDSLLPPKVIKIRAPVKPNCVLYSPLAITNVEKALHTLTVTYLPRLQQFVMIDRKTTSPPPEVPVVLHGATVVIFSPASLHAHLKHFYHVAKCISVRIVTKDADATLTHPLSPRMCLYTNRHCSGPRQRPSNTVLWSQMNWGFADILNQDPLRRRAYSTQAPPYPVDLISPTDYLPPLLHPSSLP</sequence>
<gene>
    <name evidence="1" type="ORF">TMSB3V08_LOCUS5006</name>
</gene>
<organism evidence="1">
    <name type="scientific">Timema monikensis</name>
    <dbReference type="NCBI Taxonomy" id="170555"/>
    <lineage>
        <taxon>Eukaryota</taxon>
        <taxon>Metazoa</taxon>
        <taxon>Ecdysozoa</taxon>
        <taxon>Arthropoda</taxon>
        <taxon>Hexapoda</taxon>
        <taxon>Insecta</taxon>
        <taxon>Pterygota</taxon>
        <taxon>Neoptera</taxon>
        <taxon>Polyneoptera</taxon>
        <taxon>Phasmatodea</taxon>
        <taxon>Timematodea</taxon>
        <taxon>Timematoidea</taxon>
        <taxon>Timematidae</taxon>
        <taxon>Timema</taxon>
    </lineage>
</organism>
<protein>
    <submittedName>
        <fullName evidence="1">Uncharacterized protein</fullName>
    </submittedName>
</protein>
<evidence type="ECO:0000313" key="1">
    <source>
        <dbReference type="EMBL" id="CAD7428194.1"/>
    </source>
</evidence>